<evidence type="ECO:0000256" key="1">
    <source>
        <dbReference type="SAM" id="Phobius"/>
    </source>
</evidence>
<evidence type="ECO:0000313" key="2">
    <source>
        <dbReference type="EMBL" id="MEL1244021.1"/>
    </source>
</evidence>
<comment type="caution">
    <text evidence="2">The sequence shown here is derived from an EMBL/GenBank/DDBJ whole genome shotgun (WGS) entry which is preliminary data.</text>
</comment>
<sequence length="54" mass="6163">MTTALVIMIVVMVGIALVNVIKINMLALQIIKDKETNNRENPLEKNYQFIKGLY</sequence>
<proteinExistence type="predicted"/>
<organism evidence="2 3">
    <name type="scientific">Flavobacterium arundinis</name>
    <dbReference type="NCBI Taxonomy" id="3139143"/>
    <lineage>
        <taxon>Bacteria</taxon>
        <taxon>Pseudomonadati</taxon>
        <taxon>Bacteroidota</taxon>
        <taxon>Flavobacteriia</taxon>
        <taxon>Flavobacteriales</taxon>
        <taxon>Flavobacteriaceae</taxon>
        <taxon>Flavobacterium</taxon>
    </lineage>
</organism>
<dbReference type="RefSeq" id="WP_341696333.1">
    <property type="nucleotide sequence ID" value="NZ_JBBYHR010000003.1"/>
</dbReference>
<reference evidence="2 3" key="1">
    <citation type="submission" date="2024-04" db="EMBL/GenBank/DDBJ databases">
        <title>Flavobacterium sp. DGU11 16S ribosomal RNA gene Genome sequencing and assembly.</title>
        <authorList>
            <person name="Park S."/>
        </authorList>
    </citation>
    <scope>NUCLEOTIDE SEQUENCE [LARGE SCALE GENOMIC DNA]</scope>
    <source>
        <strain evidence="2 3">DGU11</strain>
    </source>
</reference>
<feature type="transmembrane region" description="Helical" evidence="1">
    <location>
        <begin position="6"/>
        <end position="31"/>
    </location>
</feature>
<dbReference type="Proteomes" id="UP001464555">
    <property type="component" value="Unassembled WGS sequence"/>
</dbReference>
<accession>A0ABU9HV41</accession>
<dbReference type="EMBL" id="JBBYHR010000003">
    <property type="protein sequence ID" value="MEL1244021.1"/>
    <property type="molecule type" value="Genomic_DNA"/>
</dbReference>
<protein>
    <submittedName>
        <fullName evidence="2">Uncharacterized protein</fullName>
    </submittedName>
</protein>
<keyword evidence="3" id="KW-1185">Reference proteome</keyword>
<evidence type="ECO:0000313" key="3">
    <source>
        <dbReference type="Proteomes" id="UP001464555"/>
    </source>
</evidence>
<keyword evidence="1" id="KW-0472">Membrane</keyword>
<gene>
    <name evidence="2" type="ORF">AAEO56_07095</name>
</gene>
<name>A0ABU9HV41_9FLAO</name>
<keyword evidence="1" id="KW-1133">Transmembrane helix</keyword>
<keyword evidence="1" id="KW-0812">Transmembrane</keyword>